<comment type="caution">
    <text evidence="3">The sequence shown here is derived from an EMBL/GenBank/DDBJ whole genome shotgun (WGS) entry which is preliminary data.</text>
</comment>
<proteinExistence type="predicted"/>
<name>A0A2S5CFS3_9GAMM</name>
<dbReference type="EMBL" id="PGFZ01000034">
    <property type="protein sequence ID" value="POZ49658.1"/>
    <property type="molecule type" value="Genomic_DNA"/>
</dbReference>
<organism evidence="3 4">
    <name type="scientific">Methylovulum psychrotolerans</name>
    <dbReference type="NCBI Taxonomy" id="1704499"/>
    <lineage>
        <taxon>Bacteria</taxon>
        <taxon>Pseudomonadati</taxon>
        <taxon>Pseudomonadota</taxon>
        <taxon>Gammaproteobacteria</taxon>
        <taxon>Methylococcales</taxon>
        <taxon>Methylococcaceae</taxon>
        <taxon>Methylovulum</taxon>
    </lineage>
</organism>
<reference evidence="3 4" key="1">
    <citation type="submission" date="2017-11" db="EMBL/GenBank/DDBJ databases">
        <title>Draft Genome Sequence of Methylobacter psychrotolerans Sph1T, an Obligate Methanotroph from Low-Temperature Environments.</title>
        <authorList>
            <person name="Oshkin I.Y."/>
            <person name="Miroshnikov K."/>
            <person name="Belova S.E."/>
            <person name="Korzhenkov A."/>
            <person name="Toshchakov S.V."/>
            <person name="Dedysh S.N."/>
        </authorList>
    </citation>
    <scope>NUCLEOTIDE SEQUENCE [LARGE SCALE GENOMIC DNA]</scope>
    <source>
        <strain evidence="3 4">Sph1</strain>
    </source>
</reference>
<sequence>MLTLGQAAKEVGKSKTAIANAIKEGRLSANRLENGQYQIDPAELFRVYQSINRQEESKGVQSETPINKASLQGETDLLRELVAQIKDERDDLRRRLDVSETARQRETEAREKDSAELRRLTLLLTHQPEPTAKKSGLYQKLFGRDKTKV</sequence>
<evidence type="ECO:0000256" key="2">
    <source>
        <dbReference type="SAM" id="MobiDB-lite"/>
    </source>
</evidence>
<dbReference type="Proteomes" id="UP000237423">
    <property type="component" value="Unassembled WGS sequence"/>
</dbReference>
<evidence type="ECO:0000313" key="3">
    <source>
        <dbReference type="EMBL" id="POZ49658.1"/>
    </source>
</evidence>
<gene>
    <name evidence="3" type="ORF">AADEFJLK_04574</name>
</gene>
<protein>
    <submittedName>
        <fullName evidence="3">Uncharacterized protein</fullName>
    </submittedName>
</protein>
<feature type="region of interest" description="Disordered" evidence="2">
    <location>
        <begin position="123"/>
        <end position="149"/>
    </location>
</feature>
<dbReference type="AlphaFoldDB" id="A0A2S5CFS3"/>
<evidence type="ECO:0000313" key="4">
    <source>
        <dbReference type="Proteomes" id="UP000237423"/>
    </source>
</evidence>
<feature type="coiled-coil region" evidence="1">
    <location>
        <begin position="75"/>
        <end position="102"/>
    </location>
</feature>
<keyword evidence="1" id="KW-0175">Coiled coil</keyword>
<accession>A0A2S5CFS3</accession>
<evidence type="ECO:0000256" key="1">
    <source>
        <dbReference type="SAM" id="Coils"/>
    </source>
</evidence>
<dbReference type="RefSeq" id="WP_103975954.1">
    <property type="nucleotide sequence ID" value="NZ_PGFZ01000034.1"/>
</dbReference>